<keyword evidence="2" id="KW-1185">Reference proteome</keyword>
<gene>
    <name evidence="1" type="ORF">EXIGLDRAFT_193572</name>
</gene>
<dbReference type="EMBL" id="KV426113">
    <property type="protein sequence ID" value="KZV87878.1"/>
    <property type="molecule type" value="Genomic_DNA"/>
</dbReference>
<organism evidence="1 2">
    <name type="scientific">Exidia glandulosa HHB12029</name>
    <dbReference type="NCBI Taxonomy" id="1314781"/>
    <lineage>
        <taxon>Eukaryota</taxon>
        <taxon>Fungi</taxon>
        <taxon>Dikarya</taxon>
        <taxon>Basidiomycota</taxon>
        <taxon>Agaricomycotina</taxon>
        <taxon>Agaricomycetes</taxon>
        <taxon>Auriculariales</taxon>
        <taxon>Exidiaceae</taxon>
        <taxon>Exidia</taxon>
    </lineage>
</organism>
<proteinExistence type="predicted"/>
<protein>
    <submittedName>
        <fullName evidence="1">Uncharacterized protein</fullName>
    </submittedName>
</protein>
<dbReference type="AlphaFoldDB" id="A0A165EWV7"/>
<accession>A0A165EWV7</accession>
<dbReference type="Proteomes" id="UP000077266">
    <property type="component" value="Unassembled WGS sequence"/>
</dbReference>
<dbReference type="InParanoid" id="A0A165EWV7"/>
<evidence type="ECO:0000313" key="1">
    <source>
        <dbReference type="EMBL" id="KZV87878.1"/>
    </source>
</evidence>
<evidence type="ECO:0000313" key="2">
    <source>
        <dbReference type="Proteomes" id="UP000077266"/>
    </source>
</evidence>
<name>A0A165EWV7_EXIGL</name>
<reference evidence="1 2" key="1">
    <citation type="journal article" date="2016" name="Mol. Biol. Evol.">
        <title>Comparative Genomics of Early-Diverging Mushroom-Forming Fungi Provides Insights into the Origins of Lignocellulose Decay Capabilities.</title>
        <authorList>
            <person name="Nagy L.G."/>
            <person name="Riley R."/>
            <person name="Tritt A."/>
            <person name="Adam C."/>
            <person name="Daum C."/>
            <person name="Floudas D."/>
            <person name="Sun H."/>
            <person name="Yadav J.S."/>
            <person name="Pangilinan J."/>
            <person name="Larsson K.H."/>
            <person name="Matsuura K."/>
            <person name="Barry K."/>
            <person name="Labutti K."/>
            <person name="Kuo R."/>
            <person name="Ohm R.A."/>
            <person name="Bhattacharya S.S."/>
            <person name="Shirouzu T."/>
            <person name="Yoshinaga Y."/>
            <person name="Martin F.M."/>
            <person name="Grigoriev I.V."/>
            <person name="Hibbett D.S."/>
        </authorList>
    </citation>
    <scope>NUCLEOTIDE SEQUENCE [LARGE SCALE GENOMIC DNA]</scope>
    <source>
        <strain evidence="1 2">HHB12029</strain>
    </source>
</reference>
<sequence length="138" mass="15638">MRLAASKLSLTSLGATTCTGYGRITTYVYVRPWIRLVICSIESTKRSSYLTAYRLALSRPAPSPKIMTLPAHARAERRTQRLCNQTFYLGQMAGVVTAKLLCTRGQRASRKDRRPWPSARSFRCTYRSSSMLCYNPYA</sequence>